<dbReference type="STRING" id="1856638.A9Q68_07680"/>
<dbReference type="SUPFAM" id="SSF52922">
    <property type="entry name" value="TK C-terminal domain-like"/>
    <property type="match status" value="1"/>
</dbReference>
<keyword evidence="3" id="KW-1185">Reference proteome</keyword>
<dbReference type="SUPFAM" id="SSF52518">
    <property type="entry name" value="Thiamin diphosphate-binding fold (THDP-binding)"/>
    <property type="match status" value="1"/>
</dbReference>
<evidence type="ECO:0000313" key="2">
    <source>
        <dbReference type="EMBL" id="OJF71852.1"/>
    </source>
</evidence>
<sequence length="308" mass="34195">MTRNSKEMRHVYRDFLKEANNTHKDLLVLEADLSSSMSTNSLAADFGKRYVNLGIMEAQMIGLAAGLSVKGFHPYVHTFGPFASRRVFDQLFISLGYARLKATIIGSDAGVTAEMNGGTHMPFEELGLIRLIPNTTLYEVSDDIQFEAVLKETLDLEGLSYIRTTRKSPKPVYKGHEDFKKGYISLRQGQDIVVVASGIMVAEASEVVDRLAEEGFKVGLIDLFRIKPLPDGLRDELKGKIIVTIENHNRIGGIGSAICELMGDDADTRVHRMGIDESFGQVGKVDYLLQYYGLSQSAISKKIRELIE</sequence>
<dbReference type="Pfam" id="PF02780">
    <property type="entry name" value="Transketolase_C"/>
    <property type="match status" value="1"/>
</dbReference>
<protein>
    <submittedName>
        <fullName evidence="2">Transketolase</fullName>
    </submittedName>
</protein>
<name>A0A1L8MM74_9STRE</name>
<evidence type="ECO:0000259" key="1">
    <source>
        <dbReference type="SMART" id="SM00861"/>
    </source>
</evidence>
<dbReference type="EMBL" id="LZDD01000002">
    <property type="protein sequence ID" value="OJF71852.1"/>
    <property type="molecule type" value="Genomic_DNA"/>
</dbReference>
<dbReference type="Proteomes" id="UP000182015">
    <property type="component" value="Unassembled WGS sequence"/>
</dbReference>
<dbReference type="SMART" id="SM00861">
    <property type="entry name" value="Transket_pyr"/>
    <property type="match status" value="1"/>
</dbReference>
<dbReference type="Gene3D" id="3.40.50.970">
    <property type="match status" value="1"/>
</dbReference>
<proteinExistence type="predicted"/>
<evidence type="ECO:0000313" key="3">
    <source>
        <dbReference type="Proteomes" id="UP000182015"/>
    </source>
</evidence>
<dbReference type="InterPro" id="IPR033248">
    <property type="entry name" value="Transketolase_C"/>
</dbReference>
<organism evidence="2 3">
    <name type="scientific">Streptococcus bovimastitidis</name>
    <dbReference type="NCBI Taxonomy" id="1856638"/>
    <lineage>
        <taxon>Bacteria</taxon>
        <taxon>Bacillati</taxon>
        <taxon>Bacillota</taxon>
        <taxon>Bacilli</taxon>
        <taxon>Lactobacillales</taxon>
        <taxon>Streptococcaceae</taxon>
        <taxon>Streptococcus</taxon>
    </lineage>
</organism>
<dbReference type="PANTHER" id="PTHR43825">
    <property type="entry name" value="PYRUVATE DEHYDROGENASE E1 COMPONENT"/>
    <property type="match status" value="1"/>
</dbReference>
<accession>A0A1L8MM74</accession>
<dbReference type="InterPro" id="IPR029061">
    <property type="entry name" value="THDP-binding"/>
</dbReference>
<dbReference type="Pfam" id="PF02779">
    <property type="entry name" value="Transket_pyr"/>
    <property type="match status" value="1"/>
</dbReference>
<reference evidence="3" key="1">
    <citation type="submission" date="2016-06" db="EMBL/GenBank/DDBJ databases">
        <authorList>
            <person name="de Vries S.P.W."/>
            <person name="Hadjirin N.F."/>
            <person name="Lay E.M."/>
            <person name="Zadoks R.N."/>
            <person name="Peacock S.J."/>
            <person name="Parkhill J."/>
            <person name="Grant A.J."/>
            <person name="Mcdougall S."/>
            <person name="Holmes M.A."/>
        </authorList>
    </citation>
    <scope>NUCLEOTIDE SEQUENCE [LARGE SCALE GENOMIC DNA]</scope>
    <source>
        <strain evidence="3">NZ1587</strain>
    </source>
</reference>
<dbReference type="PANTHER" id="PTHR43825:SF1">
    <property type="entry name" value="TRANSKETOLASE-LIKE PYRIMIDINE-BINDING DOMAIN-CONTAINING PROTEIN"/>
    <property type="match status" value="1"/>
</dbReference>
<dbReference type="InterPro" id="IPR009014">
    <property type="entry name" value="Transketo_C/PFOR_II"/>
</dbReference>
<comment type="caution">
    <text evidence="2">The sequence shown here is derived from an EMBL/GenBank/DDBJ whole genome shotgun (WGS) entry which is preliminary data.</text>
</comment>
<gene>
    <name evidence="2" type="ORF">A9Q68_07680</name>
</gene>
<dbReference type="InterPro" id="IPR051157">
    <property type="entry name" value="PDH/Transketolase"/>
</dbReference>
<dbReference type="AlphaFoldDB" id="A0A1L8MM74"/>
<dbReference type="InterPro" id="IPR005475">
    <property type="entry name" value="Transketolase-like_Pyr-bd"/>
</dbReference>
<dbReference type="RefSeq" id="WP_071794143.1">
    <property type="nucleotide sequence ID" value="NZ_LZDD01000002.1"/>
</dbReference>
<feature type="domain" description="Transketolase-like pyrimidine-binding" evidence="1">
    <location>
        <begin position="6"/>
        <end position="172"/>
    </location>
</feature>
<dbReference type="OrthoDB" id="9803371at2"/>
<dbReference type="Gene3D" id="3.40.50.920">
    <property type="match status" value="1"/>
</dbReference>
<dbReference type="CDD" id="cd07033">
    <property type="entry name" value="TPP_PYR_DXS_TK_like"/>
    <property type="match status" value="1"/>
</dbReference>